<feature type="transmembrane region" description="Helical" evidence="1">
    <location>
        <begin position="75"/>
        <end position="95"/>
    </location>
</feature>
<evidence type="ECO:0000313" key="2">
    <source>
        <dbReference type="EMBL" id="MBT1696485.1"/>
    </source>
</evidence>
<feature type="transmembrane region" description="Helical" evidence="1">
    <location>
        <begin position="189"/>
        <end position="212"/>
    </location>
</feature>
<proteinExistence type="predicted"/>
<dbReference type="EMBL" id="JAHESF010000005">
    <property type="protein sequence ID" value="MBT1696485.1"/>
    <property type="molecule type" value="Genomic_DNA"/>
</dbReference>
<comment type="caution">
    <text evidence="2">The sequence shown here is derived from an EMBL/GenBank/DDBJ whole genome shotgun (WGS) entry which is preliminary data.</text>
</comment>
<keyword evidence="3" id="KW-1185">Reference proteome</keyword>
<protein>
    <submittedName>
        <fullName evidence="2">Sulfate ABC transporter permease</fullName>
    </submittedName>
</protein>
<evidence type="ECO:0000313" key="3">
    <source>
        <dbReference type="Proteomes" id="UP001319200"/>
    </source>
</evidence>
<organism evidence="2 3">
    <name type="scientific">Chryseosolibacter histidini</name>
    <dbReference type="NCBI Taxonomy" id="2782349"/>
    <lineage>
        <taxon>Bacteria</taxon>
        <taxon>Pseudomonadati</taxon>
        <taxon>Bacteroidota</taxon>
        <taxon>Cytophagia</taxon>
        <taxon>Cytophagales</taxon>
        <taxon>Chryseotaleaceae</taxon>
        <taxon>Chryseosolibacter</taxon>
    </lineage>
</organism>
<keyword evidence="1" id="KW-0472">Membrane</keyword>
<dbReference type="AlphaFoldDB" id="A0AAP2DHM5"/>
<reference evidence="2 3" key="1">
    <citation type="submission" date="2021-05" db="EMBL/GenBank/DDBJ databases">
        <title>A Polyphasic approach of four new species of the genus Ohtaekwangia: Ohtaekwangia histidinii sp. nov., Ohtaekwangia cretensis sp. nov., Ohtaekwangia indiensis sp. nov., Ohtaekwangia reichenbachii sp. nov. from diverse environment.</title>
        <authorList>
            <person name="Octaviana S."/>
        </authorList>
    </citation>
    <scope>NUCLEOTIDE SEQUENCE [LARGE SCALE GENOMIC DNA]</scope>
    <source>
        <strain evidence="2 3">PWU4</strain>
    </source>
</reference>
<keyword evidence="1" id="KW-0812">Transmembrane</keyword>
<sequence length="214" mass="25433">MNSTLTNEGEAKSLFAADKRLLFVLLCLGTLLLLFIKISFIENETAAFEFLQDRPEGMVLRVINTLKYFSIPFVYLWKFTVIAFVIWIGCFMYGYRVTYAQCWGVVIGAEYIFLVPEVLKILWFMTIQTDPSYHEIRAFYPLSLMHFFDYYAIDKRWAYPLRALNAFEIAYWFMLVSGIHHYARKEKKIVWLIVACSYILIFLLWLVFYVIVYK</sequence>
<feature type="transmembrane region" description="Helical" evidence="1">
    <location>
        <begin position="102"/>
        <end position="124"/>
    </location>
</feature>
<keyword evidence="1" id="KW-1133">Transmembrane helix</keyword>
<gene>
    <name evidence="2" type="ORF">KK083_06340</name>
</gene>
<feature type="transmembrane region" description="Helical" evidence="1">
    <location>
        <begin position="21"/>
        <end position="41"/>
    </location>
</feature>
<name>A0AAP2DHM5_9BACT</name>
<evidence type="ECO:0000256" key="1">
    <source>
        <dbReference type="SAM" id="Phobius"/>
    </source>
</evidence>
<feature type="transmembrane region" description="Helical" evidence="1">
    <location>
        <begin position="165"/>
        <end position="183"/>
    </location>
</feature>
<dbReference type="RefSeq" id="WP_254161769.1">
    <property type="nucleotide sequence ID" value="NZ_JAHESF010000005.1"/>
</dbReference>
<dbReference type="Proteomes" id="UP001319200">
    <property type="component" value="Unassembled WGS sequence"/>
</dbReference>
<accession>A0AAP2DHM5</accession>